<dbReference type="Proteomes" id="UP000305948">
    <property type="component" value="Unassembled WGS sequence"/>
</dbReference>
<keyword evidence="4" id="KW-1185">Reference proteome</keyword>
<keyword evidence="2" id="KW-0732">Signal</keyword>
<evidence type="ECO:0000313" key="3">
    <source>
        <dbReference type="EMBL" id="TFK45410.1"/>
    </source>
</evidence>
<feature type="compositionally biased region" description="Low complexity" evidence="1">
    <location>
        <begin position="28"/>
        <end position="56"/>
    </location>
</feature>
<dbReference type="OrthoDB" id="3322152at2759"/>
<gene>
    <name evidence="3" type="ORF">OE88DRAFT_1729708</name>
</gene>
<feature type="region of interest" description="Disordered" evidence="1">
    <location>
        <begin position="137"/>
        <end position="187"/>
    </location>
</feature>
<evidence type="ECO:0000256" key="2">
    <source>
        <dbReference type="SAM" id="SignalP"/>
    </source>
</evidence>
<dbReference type="EMBL" id="ML213544">
    <property type="protein sequence ID" value="TFK45410.1"/>
    <property type="molecule type" value="Genomic_DNA"/>
</dbReference>
<sequence length="614" mass="66466">MFKSIAYALLLVLVALSWPSLLAEAQSSSSASTSDPASSSAFSTTSVSYSESEPTSGRPGTSTVQPLTGRPPLGTFTGPRPSTTDSGSGSLSYSTTVITTTFSSPPATLTLTTVVTETAAPSSASSPSTTLTQTTVVTSSASASGSTVTVPASASTDSRDVASRSPTATQTITRPVPSSSGTGTGTTSAAGRVVQVISWKGGLAVGVLMEVAGLLMGIVFWPEVITQRRASLTEELQLVEDLAIAVAIGKDSRQKAVTSEKGEDGFHHFALAINGAISEDAEDAAKTLFEVLRWPSEDFSNRIRIAMKSYATPGMENAISAVARPLDYFVDELELLMEIDYMKSWREIERELPSSSETLARFQKPSGTSVQSYIANLWKIQLQEIMDEEWNTRPLSDINFENASFLAAQLTGSRFLRRLVRRGECKQRLGEMRYKLAMLGRYWSCTEGLSRRFCSIDGKFDYVWVTGTPASVDSVTMQRPVRNVIVSAPHISTEGPPKSSLLDGLVRMAEKQYKPRVTLAVHPEIQLILNSNASTAQYVGSSAGVCFCCKVWINQYNAQTGAKWEMSPSLEEPDETWGLPSKSDAKVLATIDHEVEEVMNERVYVAMWMQCDDW</sequence>
<feature type="region of interest" description="Disordered" evidence="1">
    <location>
        <begin position="28"/>
        <end position="91"/>
    </location>
</feature>
<feature type="compositionally biased region" description="Polar residues" evidence="1">
    <location>
        <begin position="164"/>
        <end position="177"/>
    </location>
</feature>
<feature type="compositionally biased region" description="Low complexity" evidence="1">
    <location>
        <begin position="137"/>
        <end position="156"/>
    </location>
</feature>
<reference evidence="3 4" key="1">
    <citation type="journal article" date="2019" name="Nat. Ecol. Evol.">
        <title>Megaphylogeny resolves global patterns of mushroom evolution.</title>
        <authorList>
            <person name="Varga T."/>
            <person name="Krizsan K."/>
            <person name="Foldi C."/>
            <person name="Dima B."/>
            <person name="Sanchez-Garcia M."/>
            <person name="Sanchez-Ramirez S."/>
            <person name="Szollosi G.J."/>
            <person name="Szarkandi J.G."/>
            <person name="Papp V."/>
            <person name="Albert L."/>
            <person name="Andreopoulos W."/>
            <person name="Angelini C."/>
            <person name="Antonin V."/>
            <person name="Barry K.W."/>
            <person name="Bougher N.L."/>
            <person name="Buchanan P."/>
            <person name="Buyck B."/>
            <person name="Bense V."/>
            <person name="Catcheside P."/>
            <person name="Chovatia M."/>
            <person name="Cooper J."/>
            <person name="Damon W."/>
            <person name="Desjardin D."/>
            <person name="Finy P."/>
            <person name="Geml J."/>
            <person name="Haridas S."/>
            <person name="Hughes K."/>
            <person name="Justo A."/>
            <person name="Karasinski D."/>
            <person name="Kautmanova I."/>
            <person name="Kiss B."/>
            <person name="Kocsube S."/>
            <person name="Kotiranta H."/>
            <person name="LaButti K.M."/>
            <person name="Lechner B.E."/>
            <person name="Liimatainen K."/>
            <person name="Lipzen A."/>
            <person name="Lukacs Z."/>
            <person name="Mihaltcheva S."/>
            <person name="Morgado L.N."/>
            <person name="Niskanen T."/>
            <person name="Noordeloos M.E."/>
            <person name="Ohm R.A."/>
            <person name="Ortiz-Santana B."/>
            <person name="Ovrebo C."/>
            <person name="Racz N."/>
            <person name="Riley R."/>
            <person name="Savchenko A."/>
            <person name="Shiryaev A."/>
            <person name="Soop K."/>
            <person name="Spirin V."/>
            <person name="Szebenyi C."/>
            <person name="Tomsovsky M."/>
            <person name="Tulloss R.E."/>
            <person name="Uehling J."/>
            <person name="Grigoriev I.V."/>
            <person name="Vagvolgyi C."/>
            <person name="Papp T."/>
            <person name="Martin F.M."/>
            <person name="Miettinen O."/>
            <person name="Hibbett D.S."/>
            <person name="Nagy L.G."/>
        </authorList>
    </citation>
    <scope>NUCLEOTIDE SEQUENCE [LARGE SCALE GENOMIC DNA]</scope>
    <source>
        <strain evidence="3 4">OMC1185</strain>
    </source>
</reference>
<protein>
    <submittedName>
        <fullName evidence="3">Uncharacterized protein</fullName>
    </submittedName>
</protein>
<name>A0A5C3MJL1_9AGAM</name>
<evidence type="ECO:0000313" key="4">
    <source>
        <dbReference type="Proteomes" id="UP000305948"/>
    </source>
</evidence>
<accession>A0A5C3MJL1</accession>
<evidence type="ECO:0000256" key="1">
    <source>
        <dbReference type="SAM" id="MobiDB-lite"/>
    </source>
</evidence>
<feature type="signal peptide" evidence="2">
    <location>
        <begin position="1"/>
        <end position="25"/>
    </location>
</feature>
<feature type="compositionally biased region" description="Polar residues" evidence="1">
    <location>
        <begin position="80"/>
        <end position="91"/>
    </location>
</feature>
<organism evidence="3 4">
    <name type="scientific">Heliocybe sulcata</name>
    <dbReference type="NCBI Taxonomy" id="5364"/>
    <lineage>
        <taxon>Eukaryota</taxon>
        <taxon>Fungi</taxon>
        <taxon>Dikarya</taxon>
        <taxon>Basidiomycota</taxon>
        <taxon>Agaricomycotina</taxon>
        <taxon>Agaricomycetes</taxon>
        <taxon>Gloeophyllales</taxon>
        <taxon>Gloeophyllaceae</taxon>
        <taxon>Heliocybe</taxon>
    </lineage>
</organism>
<feature type="compositionally biased region" description="Low complexity" evidence="1">
    <location>
        <begin position="178"/>
        <end position="187"/>
    </location>
</feature>
<dbReference type="AlphaFoldDB" id="A0A5C3MJL1"/>
<dbReference type="STRING" id="5364.A0A5C3MJL1"/>
<proteinExistence type="predicted"/>
<feature type="chain" id="PRO_5023059188" evidence="2">
    <location>
        <begin position="26"/>
        <end position="614"/>
    </location>
</feature>